<dbReference type="AlphaFoldDB" id="A0A8T1T0W3"/>
<dbReference type="SMART" id="SM00033">
    <property type="entry name" value="CH"/>
    <property type="match status" value="1"/>
</dbReference>
<dbReference type="CDD" id="cd21253">
    <property type="entry name" value="CH_MICALL2"/>
    <property type="match status" value="1"/>
</dbReference>
<evidence type="ECO:0000256" key="12">
    <source>
        <dbReference type="ARBA" id="ARBA00023054"/>
    </source>
</evidence>
<dbReference type="PANTHER" id="PTHR23167:SF87">
    <property type="entry name" value="MICAL-LIKE PROTEIN 2"/>
    <property type="match status" value="1"/>
</dbReference>
<feature type="domain" description="LIM zinc-binding" evidence="20">
    <location>
        <begin position="188"/>
        <end position="250"/>
    </location>
</feature>
<evidence type="ECO:0000259" key="19">
    <source>
        <dbReference type="PROSITE" id="PS50021"/>
    </source>
</evidence>
<dbReference type="SMART" id="SM00132">
    <property type="entry name" value="LIM"/>
    <property type="match status" value="1"/>
</dbReference>
<feature type="compositionally biased region" description="Low complexity" evidence="18">
    <location>
        <begin position="353"/>
        <end position="365"/>
    </location>
</feature>
<evidence type="ECO:0000256" key="7">
    <source>
        <dbReference type="ARBA" id="ARBA00022553"/>
    </source>
</evidence>
<evidence type="ECO:0000256" key="14">
    <source>
        <dbReference type="ARBA" id="ARBA00023212"/>
    </source>
</evidence>
<feature type="compositionally biased region" description="Low complexity" evidence="18">
    <location>
        <begin position="298"/>
        <end position="314"/>
    </location>
</feature>
<evidence type="ECO:0000313" key="22">
    <source>
        <dbReference type="Proteomes" id="UP000765507"/>
    </source>
</evidence>
<accession>A0A8T1T0W3</accession>
<feature type="compositionally biased region" description="Basic and acidic residues" evidence="18">
    <location>
        <begin position="481"/>
        <end position="514"/>
    </location>
</feature>
<dbReference type="PROSITE" id="PS50021">
    <property type="entry name" value="CH"/>
    <property type="match status" value="1"/>
</dbReference>
<dbReference type="Gene3D" id="1.10.418.10">
    <property type="entry name" value="Calponin-like domain"/>
    <property type="match status" value="1"/>
</dbReference>
<feature type="region of interest" description="Disordered" evidence="18">
    <location>
        <begin position="240"/>
        <end position="620"/>
    </location>
</feature>
<dbReference type="Gene3D" id="2.10.110.10">
    <property type="entry name" value="Cysteine Rich Protein"/>
    <property type="match status" value="1"/>
</dbReference>
<dbReference type="InterPro" id="IPR050540">
    <property type="entry name" value="F-actin_Monoox_Mical"/>
</dbReference>
<evidence type="ECO:0000256" key="4">
    <source>
        <dbReference type="ARBA" id="ARBA00004316"/>
    </source>
</evidence>
<dbReference type="Pfam" id="PF00412">
    <property type="entry name" value="LIM"/>
    <property type="match status" value="1"/>
</dbReference>
<evidence type="ECO:0000256" key="2">
    <source>
        <dbReference type="ARBA" id="ARBA00004202"/>
    </source>
</evidence>
<dbReference type="OrthoDB" id="10017054at2759"/>
<dbReference type="PROSITE" id="PS00478">
    <property type="entry name" value="LIM_DOMAIN_1"/>
    <property type="match status" value="1"/>
</dbReference>
<keyword evidence="10 16" id="KW-0862">Zinc</keyword>
<dbReference type="GO" id="GO:0005856">
    <property type="term" value="C:cytoskeleton"/>
    <property type="evidence" value="ECO:0007669"/>
    <property type="project" value="UniProtKB-SubCell"/>
</dbReference>
<feature type="compositionally biased region" description="Basic and acidic residues" evidence="18">
    <location>
        <begin position="584"/>
        <end position="606"/>
    </location>
</feature>
<proteinExistence type="predicted"/>
<feature type="compositionally biased region" description="Polar residues" evidence="18">
    <location>
        <begin position="561"/>
        <end position="572"/>
    </location>
</feature>
<dbReference type="InterPro" id="IPR001781">
    <property type="entry name" value="Znf_LIM"/>
</dbReference>
<keyword evidence="7" id="KW-0597">Phosphoprotein</keyword>
<keyword evidence="13" id="KW-0472">Membrane</keyword>
<keyword evidence="8 16" id="KW-0479">Metal-binding</keyword>
<evidence type="ECO:0000256" key="16">
    <source>
        <dbReference type="PROSITE-ProRule" id="PRU00125"/>
    </source>
</evidence>
<evidence type="ECO:0000256" key="5">
    <source>
        <dbReference type="ARBA" id="ARBA00022475"/>
    </source>
</evidence>
<dbReference type="GO" id="GO:0046872">
    <property type="term" value="F:metal ion binding"/>
    <property type="evidence" value="ECO:0007669"/>
    <property type="project" value="UniProtKB-KW"/>
</dbReference>
<dbReference type="SUPFAM" id="SSF47576">
    <property type="entry name" value="Calponin-homology domain, CH-domain"/>
    <property type="match status" value="1"/>
</dbReference>
<feature type="compositionally biased region" description="Low complexity" evidence="18">
    <location>
        <begin position="420"/>
        <end position="437"/>
    </location>
</feature>
<evidence type="ECO:0000256" key="13">
    <source>
        <dbReference type="ARBA" id="ARBA00023136"/>
    </source>
</evidence>
<evidence type="ECO:0000256" key="18">
    <source>
        <dbReference type="SAM" id="MobiDB-lite"/>
    </source>
</evidence>
<feature type="compositionally biased region" description="Low complexity" evidence="18">
    <location>
        <begin position="142"/>
        <end position="154"/>
    </location>
</feature>
<feature type="compositionally biased region" description="Polar residues" evidence="18">
    <location>
        <begin position="330"/>
        <end position="344"/>
    </location>
</feature>
<feature type="compositionally biased region" description="Polar residues" evidence="18">
    <location>
        <begin position="240"/>
        <end position="297"/>
    </location>
</feature>
<keyword evidence="6" id="KW-0963">Cytoplasm</keyword>
<gene>
    <name evidence="21" type="primary">MICALL2</name>
    <name evidence="21" type="ORF">G0U57_015635</name>
</gene>
<keyword evidence="9" id="KW-0967">Endosome</keyword>
<dbReference type="GO" id="GO:0055037">
    <property type="term" value="C:recycling endosome"/>
    <property type="evidence" value="ECO:0007669"/>
    <property type="project" value="UniProtKB-SubCell"/>
</dbReference>
<evidence type="ECO:0000256" key="10">
    <source>
        <dbReference type="ARBA" id="ARBA00022833"/>
    </source>
</evidence>
<keyword evidence="5" id="KW-1003">Cell membrane</keyword>
<keyword evidence="22" id="KW-1185">Reference proteome</keyword>
<feature type="domain" description="Calponin-homology (CH)" evidence="19">
    <location>
        <begin position="1"/>
        <end position="107"/>
    </location>
</feature>
<evidence type="ECO:0000256" key="8">
    <source>
        <dbReference type="ARBA" id="ARBA00022723"/>
    </source>
</evidence>
<organism evidence="21 22">
    <name type="scientific">Chelydra serpentina</name>
    <name type="common">Snapping turtle</name>
    <name type="synonym">Testudo serpentina</name>
    <dbReference type="NCBI Taxonomy" id="8475"/>
    <lineage>
        <taxon>Eukaryota</taxon>
        <taxon>Metazoa</taxon>
        <taxon>Chordata</taxon>
        <taxon>Craniata</taxon>
        <taxon>Vertebrata</taxon>
        <taxon>Euteleostomi</taxon>
        <taxon>Archelosauria</taxon>
        <taxon>Testudinata</taxon>
        <taxon>Testudines</taxon>
        <taxon>Cryptodira</taxon>
        <taxon>Durocryptodira</taxon>
        <taxon>Americhelydia</taxon>
        <taxon>Chelydroidea</taxon>
        <taxon>Chelydridae</taxon>
        <taxon>Chelydra</taxon>
    </lineage>
</organism>
<dbReference type="CDD" id="cd09444">
    <property type="entry name" value="LIM_Mical_like_1"/>
    <property type="match status" value="1"/>
</dbReference>
<dbReference type="GO" id="GO:0042995">
    <property type="term" value="C:cell projection"/>
    <property type="evidence" value="ECO:0007669"/>
    <property type="project" value="UniProtKB-SubCell"/>
</dbReference>
<dbReference type="Proteomes" id="UP000765507">
    <property type="component" value="Unassembled WGS sequence"/>
</dbReference>
<evidence type="ECO:0000256" key="1">
    <source>
        <dbReference type="ARBA" id="ARBA00004172"/>
    </source>
</evidence>
<feature type="coiled-coil region" evidence="17">
    <location>
        <begin position="644"/>
        <end position="671"/>
    </location>
</feature>
<evidence type="ECO:0000313" key="21">
    <source>
        <dbReference type="EMBL" id="KAG6935136.1"/>
    </source>
</evidence>
<dbReference type="SUPFAM" id="SSF57716">
    <property type="entry name" value="Glucocorticoid receptor-like (DNA-binding domain)"/>
    <property type="match status" value="1"/>
</dbReference>
<keyword evidence="15" id="KW-0966">Cell projection</keyword>
<reference evidence="21 22" key="1">
    <citation type="journal article" date="2020" name="G3 (Bethesda)">
        <title>Draft Genome of the Common Snapping Turtle, Chelydra serpentina, a Model for Phenotypic Plasticity in Reptiles.</title>
        <authorList>
            <person name="Das D."/>
            <person name="Singh S.K."/>
            <person name="Bierstedt J."/>
            <person name="Erickson A."/>
            <person name="Galli G.L.J."/>
            <person name="Crossley D.A. 2nd"/>
            <person name="Rhen T."/>
        </authorList>
    </citation>
    <scope>NUCLEOTIDE SEQUENCE [LARGE SCALE GENOMIC DNA]</scope>
    <source>
        <strain evidence="21">KW</strain>
    </source>
</reference>
<keyword evidence="12 17" id="KW-0175">Coiled coil</keyword>
<name>A0A8T1T0W3_CHESE</name>
<sequence>MAAIKNLQLWCKQQCEGYRDVSITNMTTSFRDGLAFCAILHRHKPDLINFNVLSKENIYENNFLAFRVAEEQLGIPALLDAEDMVALRVPDRLSILTYVSQYYNYFHGRSPIGGLSGIKRPTSESSEEPPGKKASSEPIKPTPVSSPAHPPAAAKINPARPGQDLPKENSPVTSKRVLVDSGNLRGSSSCAICGSHVHLVQRHLVDGKLYHRNCFRCKQCSNTLLSGAYKTGTEPGTYICTSHQQPASPWNSGPRSIESKPTSTSTTSGDPQKVSVKSSQLNKGTHSTSDPPSSTIQSRSPSGSNSSSGLKSLNAPWSSSAGNKSDYREGTTSPSWTASGAKTQQARKKFFESSVGTSGSSTGKSLATKDQDLPSLPSQAASKATSGIRFSGANSGGAEKDKARQRLMQALPGSHATANSPGGVSSSGSPLPSSFSPTVSSRESPDHKIQANKPGHTKKPEHAACKSPENKLGVWGATQNGEKDLAILRPADTGRKPDWKDTRGGVNTAEDKSENPAVWRSNLKPVAKKDSNQGGAKKPMDSSKVTSNIALSPAQGKEKSPSSIATSANKDTAPSAALPQKKKLIPDKDLRSDLTKWGDTKEKDSGQSKWVSAPVKPPAPNIFQSLVSDEVASLSKLQEDYIPEEEIQEKVRAIEKQLDELELKGVDMEKHLRDCEG</sequence>
<comment type="caution">
    <text evidence="21">The sequence shown here is derived from an EMBL/GenBank/DDBJ whole genome shotgun (WGS) entry which is preliminary data.</text>
</comment>
<keyword evidence="14" id="KW-0206">Cytoskeleton</keyword>
<evidence type="ECO:0000256" key="11">
    <source>
        <dbReference type="ARBA" id="ARBA00023038"/>
    </source>
</evidence>
<evidence type="ECO:0000256" key="17">
    <source>
        <dbReference type="SAM" id="Coils"/>
    </source>
</evidence>
<keyword evidence="11 16" id="KW-0440">LIM domain</keyword>
<feature type="region of interest" description="Disordered" evidence="18">
    <location>
        <begin position="116"/>
        <end position="174"/>
    </location>
</feature>
<evidence type="ECO:0000256" key="6">
    <source>
        <dbReference type="ARBA" id="ARBA00022490"/>
    </source>
</evidence>
<evidence type="ECO:0000256" key="3">
    <source>
        <dbReference type="ARBA" id="ARBA00004245"/>
    </source>
</evidence>
<dbReference type="Pfam" id="PF00307">
    <property type="entry name" value="CH"/>
    <property type="match status" value="1"/>
</dbReference>
<dbReference type="InterPro" id="IPR001715">
    <property type="entry name" value="CH_dom"/>
</dbReference>
<dbReference type="InterPro" id="IPR036872">
    <property type="entry name" value="CH_dom_sf"/>
</dbReference>
<protein>
    <submittedName>
        <fullName evidence="21">MICAL like 2</fullName>
    </submittedName>
</protein>
<evidence type="ECO:0000256" key="15">
    <source>
        <dbReference type="ARBA" id="ARBA00023273"/>
    </source>
</evidence>
<feature type="non-terminal residue" evidence="21">
    <location>
        <position position="677"/>
    </location>
</feature>
<dbReference type="GO" id="GO:0005886">
    <property type="term" value="C:plasma membrane"/>
    <property type="evidence" value="ECO:0007669"/>
    <property type="project" value="UniProtKB-SubCell"/>
</dbReference>
<dbReference type="EMBL" id="JAHGAV010000048">
    <property type="protein sequence ID" value="KAG6935136.1"/>
    <property type="molecule type" value="Genomic_DNA"/>
</dbReference>
<comment type="subcellular location">
    <subcellularLocation>
        <location evidence="2">Cell membrane</location>
        <topology evidence="2">Peripheral membrane protein</topology>
    </subcellularLocation>
    <subcellularLocation>
        <location evidence="4">Cell projection</location>
    </subcellularLocation>
    <subcellularLocation>
        <location evidence="3">Cytoplasm</location>
        <location evidence="3">Cytoskeleton</location>
    </subcellularLocation>
    <subcellularLocation>
        <location evidence="1">Recycling endosome</location>
    </subcellularLocation>
</comment>
<dbReference type="PROSITE" id="PS50023">
    <property type="entry name" value="LIM_DOMAIN_2"/>
    <property type="match status" value="1"/>
</dbReference>
<evidence type="ECO:0000259" key="20">
    <source>
        <dbReference type="PROSITE" id="PS50023"/>
    </source>
</evidence>
<dbReference type="PANTHER" id="PTHR23167">
    <property type="entry name" value="CALPONIN HOMOLOGY DOMAIN-CONTAINING PROTEIN DDB_G0272472-RELATED"/>
    <property type="match status" value="1"/>
</dbReference>
<feature type="compositionally biased region" description="Polar residues" evidence="18">
    <location>
        <begin position="376"/>
        <end position="385"/>
    </location>
</feature>
<evidence type="ECO:0000256" key="9">
    <source>
        <dbReference type="ARBA" id="ARBA00022753"/>
    </source>
</evidence>
<dbReference type="FunFam" id="1.10.418.10:FF:000055">
    <property type="entry name" value="MICAL-like protein 2"/>
    <property type="match status" value="1"/>
</dbReference>